<protein>
    <submittedName>
        <fullName evidence="1">Uncharacterized protein</fullName>
    </submittedName>
</protein>
<feature type="non-terminal residue" evidence="1">
    <location>
        <position position="20"/>
    </location>
</feature>
<proteinExistence type="predicted"/>
<comment type="caution">
    <text evidence="1">The sequence shown here is derived from an EMBL/GenBank/DDBJ whole genome shotgun (WGS) entry which is preliminary data.</text>
</comment>
<sequence length="20" mass="2481">MNLEFRIEQCKDKQARMQVI</sequence>
<dbReference type="EMBL" id="LAZR01036690">
    <property type="protein sequence ID" value="KKL24183.1"/>
    <property type="molecule type" value="Genomic_DNA"/>
</dbReference>
<name>A0A0F9EJW5_9ZZZZ</name>
<reference evidence="1" key="1">
    <citation type="journal article" date="2015" name="Nature">
        <title>Complex archaea that bridge the gap between prokaryotes and eukaryotes.</title>
        <authorList>
            <person name="Spang A."/>
            <person name="Saw J.H."/>
            <person name="Jorgensen S.L."/>
            <person name="Zaremba-Niedzwiedzka K."/>
            <person name="Martijn J."/>
            <person name="Lind A.E."/>
            <person name="van Eijk R."/>
            <person name="Schleper C."/>
            <person name="Guy L."/>
            <person name="Ettema T.J."/>
        </authorList>
    </citation>
    <scope>NUCLEOTIDE SEQUENCE</scope>
</reference>
<organism evidence="1">
    <name type="scientific">marine sediment metagenome</name>
    <dbReference type="NCBI Taxonomy" id="412755"/>
    <lineage>
        <taxon>unclassified sequences</taxon>
        <taxon>metagenomes</taxon>
        <taxon>ecological metagenomes</taxon>
    </lineage>
</organism>
<dbReference type="AlphaFoldDB" id="A0A0F9EJW5"/>
<evidence type="ECO:0000313" key="1">
    <source>
        <dbReference type="EMBL" id="KKL24183.1"/>
    </source>
</evidence>
<gene>
    <name evidence="1" type="ORF">LCGC14_2417910</name>
</gene>
<accession>A0A0F9EJW5</accession>